<dbReference type="Pfam" id="PF12833">
    <property type="entry name" value="HTH_18"/>
    <property type="match status" value="1"/>
</dbReference>
<name>A0A329LTN7_9BACL</name>
<dbReference type="InterPro" id="IPR037923">
    <property type="entry name" value="HTH-like"/>
</dbReference>
<dbReference type="GO" id="GO:0043565">
    <property type="term" value="F:sequence-specific DNA binding"/>
    <property type="evidence" value="ECO:0007669"/>
    <property type="project" value="InterPro"/>
</dbReference>
<dbReference type="SUPFAM" id="SSF46689">
    <property type="entry name" value="Homeodomain-like"/>
    <property type="match status" value="2"/>
</dbReference>
<comment type="caution">
    <text evidence="5">The sequence shown here is derived from an EMBL/GenBank/DDBJ whole genome shotgun (WGS) entry which is preliminary data.</text>
</comment>
<dbReference type="SMART" id="SM00342">
    <property type="entry name" value="HTH_ARAC"/>
    <property type="match status" value="1"/>
</dbReference>
<sequence length="298" mass="34240">MWDVVDMSMELPQFVDHGFNQTLQHFPVYCEFKSDRFTMDRLHAHKGYEFHFSYSSEVTLIVGDRTYELAPGKIAIIRPLVFHAIKTDRSSEYRRTVLSVEEDYVESLQGMDTAVADILRVWFPSDEIASVQLTFHDRDLQKVRQLLLQLEAEIRDRPAHFPLMVKASFTELLVVMSRMTELTYSRHALSKELKTIVDGMLDYLTEHFREPIRGPELAERFHLSPSYLYKIFKLGTGMTPNQFLVAHRIGVAKGLLAGGGRTISEIVGLAGFNDISHFHKTFKEMTGTTPNAFRAQYA</sequence>
<protein>
    <recommendedName>
        <fullName evidence="4">HTH araC/xylS-type domain-containing protein</fullName>
    </recommendedName>
</protein>
<evidence type="ECO:0000313" key="5">
    <source>
        <dbReference type="EMBL" id="RAV11129.1"/>
    </source>
</evidence>
<dbReference type="InterPro" id="IPR003313">
    <property type="entry name" value="AraC-bd"/>
</dbReference>
<dbReference type="InterPro" id="IPR018060">
    <property type="entry name" value="HTH_AraC"/>
</dbReference>
<dbReference type="Gene3D" id="2.60.120.10">
    <property type="entry name" value="Jelly Rolls"/>
    <property type="match status" value="1"/>
</dbReference>
<dbReference type="InterPro" id="IPR014710">
    <property type="entry name" value="RmlC-like_jellyroll"/>
</dbReference>
<dbReference type="PANTHER" id="PTHR43280:SF2">
    <property type="entry name" value="HTH-TYPE TRANSCRIPTIONAL REGULATOR EXSA"/>
    <property type="match status" value="1"/>
</dbReference>
<dbReference type="EMBL" id="QMFB01000039">
    <property type="protein sequence ID" value="RAV11129.1"/>
    <property type="molecule type" value="Genomic_DNA"/>
</dbReference>
<keyword evidence="2" id="KW-0238">DNA-binding</keyword>
<dbReference type="InterPro" id="IPR009057">
    <property type="entry name" value="Homeodomain-like_sf"/>
</dbReference>
<keyword evidence="6" id="KW-1185">Reference proteome</keyword>
<keyword evidence="3" id="KW-0804">Transcription</keyword>
<dbReference type="SUPFAM" id="SSF51215">
    <property type="entry name" value="Regulatory protein AraC"/>
    <property type="match status" value="1"/>
</dbReference>
<evidence type="ECO:0000256" key="1">
    <source>
        <dbReference type="ARBA" id="ARBA00023015"/>
    </source>
</evidence>
<dbReference type="PANTHER" id="PTHR43280">
    <property type="entry name" value="ARAC-FAMILY TRANSCRIPTIONAL REGULATOR"/>
    <property type="match status" value="1"/>
</dbReference>
<evidence type="ECO:0000313" key="6">
    <source>
        <dbReference type="Proteomes" id="UP000250369"/>
    </source>
</evidence>
<dbReference type="Proteomes" id="UP000250369">
    <property type="component" value="Unassembled WGS sequence"/>
</dbReference>
<dbReference type="GO" id="GO:0003700">
    <property type="term" value="F:DNA-binding transcription factor activity"/>
    <property type="evidence" value="ECO:0007669"/>
    <property type="project" value="InterPro"/>
</dbReference>
<evidence type="ECO:0000259" key="4">
    <source>
        <dbReference type="PROSITE" id="PS01124"/>
    </source>
</evidence>
<proteinExistence type="predicted"/>
<dbReference type="Pfam" id="PF02311">
    <property type="entry name" value="AraC_binding"/>
    <property type="match status" value="1"/>
</dbReference>
<dbReference type="AlphaFoldDB" id="A0A329LTN7"/>
<evidence type="ECO:0000256" key="2">
    <source>
        <dbReference type="ARBA" id="ARBA00023125"/>
    </source>
</evidence>
<organism evidence="5 6">
    <name type="scientific">Paenibacillus contaminans</name>
    <dbReference type="NCBI Taxonomy" id="450362"/>
    <lineage>
        <taxon>Bacteria</taxon>
        <taxon>Bacillati</taxon>
        <taxon>Bacillota</taxon>
        <taxon>Bacilli</taxon>
        <taxon>Bacillales</taxon>
        <taxon>Paenibacillaceae</taxon>
        <taxon>Paenibacillus</taxon>
    </lineage>
</organism>
<keyword evidence="1" id="KW-0805">Transcription regulation</keyword>
<feature type="domain" description="HTH araC/xylS-type" evidence="4">
    <location>
        <begin position="198"/>
        <end position="296"/>
    </location>
</feature>
<dbReference type="Gene3D" id="1.10.10.60">
    <property type="entry name" value="Homeodomain-like"/>
    <property type="match status" value="2"/>
</dbReference>
<gene>
    <name evidence="5" type="ORF">DQG23_36805</name>
</gene>
<accession>A0A329LTN7</accession>
<dbReference type="PROSITE" id="PS01124">
    <property type="entry name" value="HTH_ARAC_FAMILY_2"/>
    <property type="match status" value="1"/>
</dbReference>
<reference evidence="5 6" key="1">
    <citation type="journal article" date="2009" name="Int. J. Syst. Evol. Microbiol.">
        <title>Paenibacillus contaminans sp. nov., isolated from a contaminated laboratory plate.</title>
        <authorList>
            <person name="Chou J.H."/>
            <person name="Lee J.H."/>
            <person name="Lin M.C."/>
            <person name="Chang P.S."/>
            <person name="Arun A.B."/>
            <person name="Young C.C."/>
            <person name="Chen W.M."/>
        </authorList>
    </citation>
    <scope>NUCLEOTIDE SEQUENCE [LARGE SCALE GENOMIC DNA]</scope>
    <source>
        <strain evidence="5 6">CKOBP-6</strain>
    </source>
</reference>
<evidence type="ECO:0000256" key="3">
    <source>
        <dbReference type="ARBA" id="ARBA00023163"/>
    </source>
</evidence>